<comment type="caution">
    <text evidence="6">The sequence shown here is derived from an EMBL/GenBank/DDBJ whole genome shotgun (WGS) entry which is preliminary data.</text>
</comment>
<protein>
    <submittedName>
        <fullName evidence="6">Carbohydrate-binding protein</fullName>
    </submittedName>
</protein>
<dbReference type="PROSITE" id="PS51175">
    <property type="entry name" value="CBM6"/>
    <property type="match status" value="1"/>
</dbReference>
<evidence type="ECO:0000313" key="7">
    <source>
        <dbReference type="Proteomes" id="UP000463051"/>
    </source>
</evidence>
<evidence type="ECO:0000256" key="4">
    <source>
        <dbReference type="ARBA" id="ARBA00023295"/>
    </source>
</evidence>
<name>A0A7X2H9G5_9BACL</name>
<keyword evidence="3" id="KW-0378">Hydrolase</keyword>
<feature type="domain" description="CBM6" evidence="5">
    <location>
        <begin position="64"/>
        <end position="186"/>
    </location>
</feature>
<dbReference type="AlphaFoldDB" id="A0A7X2H9G5"/>
<dbReference type="GO" id="GO:0004553">
    <property type="term" value="F:hydrolase activity, hydrolyzing O-glycosyl compounds"/>
    <property type="evidence" value="ECO:0007669"/>
    <property type="project" value="InterPro"/>
</dbReference>
<keyword evidence="4" id="KW-0326">Glycosidase</keyword>
<dbReference type="InterPro" id="IPR002241">
    <property type="entry name" value="Glyco_hydro_27"/>
</dbReference>
<dbReference type="CDD" id="cd04081">
    <property type="entry name" value="CBM35_galactosidase-like"/>
    <property type="match status" value="1"/>
</dbReference>
<dbReference type="Gene3D" id="2.60.120.260">
    <property type="entry name" value="Galactose-binding domain-like"/>
    <property type="match status" value="1"/>
</dbReference>
<comment type="similarity">
    <text evidence="1">Belongs to the glycosyl hydrolase 27 family.</text>
</comment>
<evidence type="ECO:0000259" key="5">
    <source>
        <dbReference type="PROSITE" id="PS51175"/>
    </source>
</evidence>
<evidence type="ECO:0000256" key="1">
    <source>
        <dbReference type="ARBA" id="ARBA00009743"/>
    </source>
</evidence>
<accession>A0A7X2H9G5</accession>
<dbReference type="Gene3D" id="3.20.20.70">
    <property type="entry name" value="Aldolase class I"/>
    <property type="match status" value="1"/>
</dbReference>
<dbReference type="EMBL" id="WJXB01000011">
    <property type="protein sequence ID" value="MRN55991.1"/>
    <property type="molecule type" value="Genomic_DNA"/>
</dbReference>
<evidence type="ECO:0000256" key="3">
    <source>
        <dbReference type="ARBA" id="ARBA00022801"/>
    </source>
</evidence>
<reference evidence="6 7" key="1">
    <citation type="submission" date="2019-11" db="EMBL/GenBank/DDBJ databases">
        <title>Paenibacillus monticola sp. nov., a novel PGPR strain isolated from mountain sample in China.</title>
        <authorList>
            <person name="Zhao Q."/>
            <person name="Li H.-P."/>
            <person name="Zhang J.-L."/>
        </authorList>
    </citation>
    <scope>NUCLEOTIDE SEQUENCE [LARGE SCALE GENOMIC DNA]</scope>
    <source>
        <strain evidence="6 7">LC-T2</strain>
    </source>
</reference>
<dbReference type="InterPro" id="IPR005084">
    <property type="entry name" value="CBM6"/>
</dbReference>
<dbReference type="GO" id="GO:0005975">
    <property type="term" value="P:carbohydrate metabolic process"/>
    <property type="evidence" value="ECO:0007669"/>
    <property type="project" value="InterPro"/>
</dbReference>
<dbReference type="Proteomes" id="UP000463051">
    <property type="component" value="Unassembled WGS sequence"/>
</dbReference>
<organism evidence="6 7">
    <name type="scientific">Paenibacillus monticola</name>
    <dbReference type="NCBI Taxonomy" id="2666075"/>
    <lineage>
        <taxon>Bacteria</taxon>
        <taxon>Bacillati</taxon>
        <taxon>Bacillota</taxon>
        <taxon>Bacilli</taxon>
        <taxon>Bacillales</taxon>
        <taxon>Paenibacillaceae</taxon>
        <taxon>Paenibacillus</taxon>
    </lineage>
</organism>
<dbReference type="InterPro" id="IPR008979">
    <property type="entry name" value="Galactose-bd-like_sf"/>
</dbReference>
<dbReference type="GO" id="GO:0030246">
    <property type="term" value="F:carbohydrate binding"/>
    <property type="evidence" value="ECO:0007669"/>
    <property type="project" value="InterPro"/>
</dbReference>
<sequence>MKILSSFYITVTNRGVKLLNIQRIRKKHLAAFMSVLLVILLSGTSWAAADEQTSMEGLAAPSSVAYEAEATINTLTGNASVVDSLTCSGGKKVGNIYGGSTLLFNGVQAETAGIYTLSVYYISGDPRSTSISVNDAEQENFSFPKTADWNTVGQSDLQIYLQQGSNTILFSDVDGYSPDFDKIELSFVSPGDGGSGGDGNIGDIGKPVHVTKYGAVTLTEYTKGIKVSNPSYELVYNTQTGLSQYNWGGKTVATGIYSTIQLDRTVASKDYKRHSFSQKEVAAFHDATGKGIRVTVHNEEKGLPTLDQIYYLYNDGPYFLTETVATDKSVISTHEITPIALDAKGAVDIGKYGDNRVVVTPFDNDAWSRYQSKTINTALNNDNYVSSELTAIFDNTSRNGLVLGSVTHDTWKTGIYWSGSDNKLNKLRVFGGFTSPTSTHDTIGHGLVSGKEIASPKIFVGFYKDYRDGLEGYGKVNAAIQPPLGFGKDIPKGVPVGWNSWGAYESTISFDKAVAASNYFKEKLQNQSFNNNGDLYINLDSYWDNMTDQQLSDLVDLIHSNGQKAGIYYSPFVYWGDNLSQPVEGTDGKYTYGDLVLRDGNGNILPKLDGAYAVDPTHPGVKERMSYYMDRFKNEGFEYIKVDFLSHGALEGKHFDSKVQTGIQAYNQGMAYLDKALGGSMFISASIAPLFPSQYAHSRRISCDVDGSISSTEYQLNNLTYGWWQNGTIYHYTDPDYMKLVKGGSLEGAQSRVNAAAISGTVYLNSDDVNNETAQKYMEALLTNPRINELAVKGKAFRPVEGNTGTTAADTFVLSDKGTYYLAVFNYSNAPAERSLDLIRAGIGSGTGTSYTVTDMWTNEAKVTDVVFEVTLQATESKLFKIEPRTGN</sequence>
<evidence type="ECO:0000313" key="6">
    <source>
        <dbReference type="EMBL" id="MRN55991.1"/>
    </source>
</evidence>
<dbReference type="InterPro" id="IPR041233">
    <property type="entry name" value="Melibiase_C"/>
</dbReference>
<dbReference type="SUPFAM" id="SSF51445">
    <property type="entry name" value="(Trans)glycosidases"/>
    <property type="match status" value="1"/>
</dbReference>
<keyword evidence="2" id="KW-0732">Signal</keyword>
<gene>
    <name evidence="6" type="ORF">GJB61_23745</name>
</gene>
<dbReference type="Gene3D" id="2.60.40.1180">
    <property type="entry name" value="Golgi alpha-mannosidase II"/>
    <property type="match status" value="1"/>
</dbReference>
<dbReference type="SUPFAM" id="SSF49785">
    <property type="entry name" value="Galactose-binding domain-like"/>
    <property type="match status" value="1"/>
</dbReference>
<dbReference type="PANTHER" id="PTHR11452">
    <property type="entry name" value="ALPHA-GALACTOSIDASE/ALPHA-N-ACETYLGALACTOSAMINIDASE"/>
    <property type="match status" value="1"/>
</dbReference>
<dbReference type="InterPro" id="IPR017853">
    <property type="entry name" value="GH"/>
</dbReference>
<dbReference type="InterPro" id="IPR013780">
    <property type="entry name" value="Glyco_hydro_b"/>
</dbReference>
<evidence type="ECO:0000256" key="2">
    <source>
        <dbReference type="ARBA" id="ARBA00022729"/>
    </source>
</evidence>
<proteinExistence type="inferred from homology"/>
<dbReference type="Pfam" id="PF17801">
    <property type="entry name" value="Melibiase_C"/>
    <property type="match status" value="1"/>
</dbReference>
<keyword evidence="7" id="KW-1185">Reference proteome</keyword>
<dbReference type="PANTHER" id="PTHR11452:SF75">
    <property type="entry name" value="ALPHA-GALACTOSIDASE MEL1"/>
    <property type="match status" value="1"/>
</dbReference>
<dbReference type="InterPro" id="IPR013785">
    <property type="entry name" value="Aldolase_TIM"/>
</dbReference>